<dbReference type="EMBL" id="JAUE01000036">
    <property type="protein sequence ID" value="KIS17730.1"/>
    <property type="molecule type" value="Genomic_DNA"/>
</dbReference>
<organism evidence="1 2">
    <name type="scientific">Streptococcus equi subsp. zooepidemicus Sz4is</name>
    <dbReference type="NCBI Taxonomy" id="1381082"/>
    <lineage>
        <taxon>Bacteria</taxon>
        <taxon>Bacillati</taxon>
        <taxon>Bacillota</taxon>
        <taxon>Bacilli</taxon>
        <taxon>Lactobacillales</taxon>
        <taxon>Streptococcaceae</taxon>
        <taxon>Streptococcus</taxon>
    </lineage>
</organism>
<evidence type="ECO:0000313" key="1">
    <source>
        <dbReference type="EMBL" id="KIS17730.1"/>
    </source>
</evidence>
<protein>
    <recommendedName>
        <fullName evidence="3">Replication-relaxation</fullName>
    </recommendedName>
</protein>
<gene>
    <name evidence="1" type="ORF">AT55_01574</name>
</gene>
<dbReference type="Proteomes" id="UP000032278">
    <property type="component" value="Unassembled WGS sequence"/>
</dbReference>
<accession>A0AAW3GMM5</accession>
<comment type="caution">
    <text evidence="1">The sequence shown here is derived from an EMBL/GenBank/DDBJ whole genome shotgun (WGS) entry which is preliminary data.</text>
</comment>
<dbReference type="AlphaFoldDB" id="A0AAW3GMM5"/>
<dbReference type="InterPro" id="IPR025855">
    <property type="entry name" value="Replic_Relax"/>
</dbReference>
<proteinExistence type="predicted"/>
<sequence length="262" mass="30864">MRLTKRDYEVLSLLNGCRYATTRQLVELYFRENKPKTATRRANLLTKKLTNLGLIHHLERRIGGVRAGSGSYIWHITHKGIKVLREIEPNVKLKLKNRYEPTQHHLKHQLFVTQLFVDLTSLHLDRKITLENFSFEPKCWRSFATLFSHFTLKPDAFARLTIGDFEDAYFFEADNATEHLGRVIAKCKQYIAYFNTGIEQRENEVFPLVVWVVPDEKRKLAILNRIKDDLDAYWELFEVVTLEEFSDFIQGGRDDERTDTQD</sequence>
<evidence type="ECO:0000313" key="2">
    <source>
        <dbReference type="Proteomes" id="UP000032278"/>
    </source>
</evidence>
<dbReference type="Pfam" id="PF13814">
    <property type="entry name" value="Replic_Relax"/>
    <property type="match status" value="1"/>
</dbReference>
<reference evidence="1 2" key="1">
    <citation type="submission" date="2013-11" db="EMBL/GenBank/DDBJ databases">
        <authorList>
            <person name="da Piedade I."/>
            <person name="Tang M.H.E."/>
            <person name="Bojesen A.M."/>
        </authorList>
    </citation>
    <scope>NUCLEOTIDE SEQUENCE [LARGE SCALE GENOMIC DNA]</scope>
    <source>
        <strain evidence="1 2">Sz4is</strain>
    </source>
</reference>
<dbReference type="RefSeq" id="WP_021320732.1">
    <property type="nucleotide sequence ID" value="NZ_JAUE01000036.1"/>
</dbReference>
<evidence type="ECO:0008006" key="3">
    <source>
        <dbReference type="Google" id="ProtNLM"/>
    </source>
</evidence>
<name>A0AAW3GMM5_STRSZ</name>